<reference evidence="10 11" key="1">
    <citation type="submission" date="2021-03" db="EMBL/GenBank/DDBJ databases">
        <title>Sequencing the genomes of 1000 actinobacteria strains.</title>
        <authorList>
            <person name="Klenk H.-P."/>
        </authorList>
    </citation>
    <scope>NUCLEOTIDE SEQUENCE [LARGE SCALE GENOMIC DNA]</scope>
    <source>
        <strain evidence="10 11">DSM 44580</strain>
    </source>
</reference>
<sequence length="612" mass="68211">MCGVTGWVSYDRDLTAEAVTLRAMTATLANRGPDGEGVWSARHAAFGHRRLAVIDLPGGRQPMVADTPAGAVVLTYSGEVYNYRELRAELAGRGHHFRTESDTEVVLRAYLEWGEDLVDRLNGMYAFGVWDERTQRLLLVRDRLGVKPLFLYPTPDGVLFGSEPKAIFANPLARKVVDEDGWREIFGFVKMPGSAVWAGMRELAPGTLAVVDRAGIRERVYWRLGARPWQDSPEQAVETVRGLLADIARRQLVADVPQCVLLSGGLDSSVLTALAGEVLHERGELPRTFAVSFQGEDEAFVPNVLQDSLDAPYVRQVSRYVGTEHSDVVLDHTTLADPAHRAAAVRARDLPTGMGEMDVSLLLLFRACRERSTVALSGESADEVFAGYWWFHDAAAQAAPIYPWIHGIGGAQSQKRAMVRPDLAARLDIPSHLLDTYAAALARVPVLDTEDEHEQRMRRVCHVHLSQFLTNMLDRKDRMSMAAGLEVRVPFCDHRLVEYVYQAPWAVKTFDGKEKSLLRGAAAGLLPPEVLARRKSPYPSTQDVKYVLATQDQLHELMANPGAPVFDVIERSWVRDLAKAAPASFDRVTRQFVERLLDIATWLDIYRPEMRL</sequence>
<dbReference type="EMBL" id="JAGIOO010000001">
    <property type="protein sequence ID" value="MBP2477002.1"/>
    <property type="molecule type" value="Genomic_DNA"/>
</dbReference>
<evidence type="ECO:0000313" key="11">
    <source>
        <dbReference type="Proteomes" id="UP001519363"/>
    </source>
</evidence>
<keyword evidence="5" id="KW-0067">ATP-binding</keyword>
<keyword evidence="7" id="KW-0315">Glutamine amidotransferase</keyword>
<keyword evidence="6" id="KW-0061">Asparagine biosynthesis</keyword>
<dbReference type="PIRSF" id="PIRSF001589">
    <property type="entry name" value="Asn_synthetase_glu-h"/>
    <property type="match status" value="1"/>
</dbReference>
<proteinExistence type="inferred from homology"/>
<dbReference type="SUPFAM" id="SSF56235">
    <property type="entry name" value="N-terminal nucleophile aminohydrolases (Ntn hydrolases)"/>
    <property type="match status" value="1"/>
</dbReference>
<dbReference type="InterPro" id="IPR033738">
    <property type="entry name" value="AsnB_N"/>
</dbReference>
<protein>
    <recommendedName>
        <fullName evidence="3">asparagine synthase (glutamine-hydrolyzing)</fullName>
        <ecNumber evidence="3">6.3.5.4</ecNumber>
    </recommendedName>
</protein>
<comment type="caution">
    <text evidence="10">The sequence shown here is derived from an EMBL/GenBank/DDBJ whole genome shotgun (WGS) entry which is preliminary data.</text>
</comment>
<keyword evidence="11" id="KW-1185">Reference proteome</keyword>
<dbReference type="InterPro" id="IPR001962">
    <property type="entry name" value="Asn_synthase"/>
</dbReference>
<dbReference type="Proteomes" id="UP001519363">
    <property type="component" value="Unassembled WGS sequence"/>
</dbReference>
<evidence type="ECO:0000256" key="3">
    <source>
        <dbReference type="ARBA" id="ARBA00012737"/>
    </source>
</evidence>
<dbReference type="Pfam" id="PF00733">
    <property type="entry name" value="Asn_synthase"/>
    <property type="match status" value="1"/>
</dbReference>
<dbReference type="PANTHER" id="PTHR43284:SF1">
    <property type="entry name" value="ASPARAGINE SYNTHETASE"/>
    <property type="match status" value="1"/>
</dbReference>
<evidence type="ECO:0000256" key="5">
    <source>
        <dbReference type="ARBA" id="ARBA00022840"/>
    </source>
</evidence>
<keyword evidence="10" id="KW-0436">Ligase</keyword>
<accession>A0ABS5AL67</accession>
<dbReference type="CDD" id="cd00712">
    <property type="entry name" value="AsnB"/>
    <property type="match status" value="1"/>
</dbReference>
<dbReference type="InterPro" id="IPR014729">
    <property type="entry name" value="Rossmann-like_a/b/a_fold"/>
</dbReference>
<dbReference type="NCBIfam" id="TIGR01536">
    <property type="entry name" value="asn_synth_AEB"/>
    <property type="match status" value="1"/>
</dbReference>
<dbReference type="InterPro" id="IPR029055">
    <property type="entry name" value="Ntn_hydrolases_N"/>
</dbReference>
<dbReference type="PANTHER" id="PTHR43284">
    <property type="entry name" value="ASPARAGINE SYNTHETASE (GLUTAMINE-HYDROLYZING)"/>
    <property type="match status" value="1"/>
</dbReference>
<feature type="domain" description="Glutamine amidotransferase type-2" evidence="9">
    <location>
        <begin position="2"/>
        <end position="214"/>
    </location>
</feature>
<evidence type="ECO:0000256" key="2">
    <source>
        <dbReference type="ARBA" id="ARBA00005752"/>
    </source>
</evidence>
<dbReference type="Gene3D" id="3.60.20.10">
    <property type="entry name" value="Glutamine Phosphoribosylpyrophosphate, subunit 1, domain 1"/>
    <property type="match status" value="1"/>
</dbReference>
<evidence type="ECO:0000256" key="4">
    <source>
        <dbReference type="ARBA" id="ARBA00022741"/>
    </source>
</evidence>
<dbReference type="PROSITE" id="PS51278">
    <property type="entry name" value="GATASE_TYPE_2"/>
    <property type="match status" value="1"/>
</dbReference>
<evidence type="ECO:0000256" key="8">
    <source>
        <dbReference type="ARBA" id="ARBA00048741"/>
    </source>
</evidence>
<comment type="catalytic activity">
    <reaction evidence="8">
        <text>L-aspartate + L-glutamine + ATP + H2O = L-asparagine + L-glutamate + AMP + diphosphate + H(+)</text>
        <dbReference type="Rhea" id="RHEA:12228"/>
        <dbReference type="ChEBI" id="CHEBI:15377"/>
        <dbReference type="ChEBI" id="CHEBI:15378"/>
        <dbReference type="ChEBI" id="CHEBI:29985"/>
        <dbReference type="ChEBI" id="CHEBI:29991"/>
        <dbReference type="ChEBI" id="CHEBI:30616"/>
        <dbReference type="ChEBI" id="CHEBI:33019"/>
        <dbReference type="ChEBI" id="CHEBI:58048"/>
        <dbReference type="ChEBI" id="CHEBI:58359"/>
        <dbReference type="ChEBI" id="CHEBI:456215"/>
        <dbReference type="EC" id="6.3.5.4"/>
    </reaction>
</comment>
<dbReference type="CDD" id="cd01991">
    <property type="entry name" value="Asn_synthase_B_C"/>
    <property type="match status" value="1"/>
</dbReference>
<dbReference type="SUPFAM" id="SSF52402">
    <property type="entry name" value="Adenine nucleotide alpha hydrolases-like"/>
    <property type="match status" value="1"/>
</dbReference>
<evidence type="ECO:0000259" key="9">
    <source>
        <dbReference type="PROSITE" id="PS51278"/>
    </source>
</evidence>
<dbReference type="Gene3D" id="3.40.50.620">
    <property type="entry name" value="HUPs"/>
    <property type="match status" value="1"/>
</dbReference>
<organism evidence="10 11">
    <name type="scientific">Crossiella equi</name>
    <dbReference type="NCBI Taxonomy" id="130796"/>
    <lineage>
        <taxon>Bacteria</taxon>
        <taxon>Bacillati</taxon>
        <taxon>Actinomycetota</taxon>
        <taxon>Actinomycetes</taxon>
        <taxon>Pseudonocardiales</taxon>
        <taxon>Pseudonocardiaceae</taxon>
        <taxon>Crossiella</taxon>
    </lineage>
</organism>
<comment type="similarity">
    <text evidence="2">Belongs to the asparagine synthetase family.</text>
</comment>
<gene>
    <name evidence="10" type="ORF">JOF53_005874</name>
</gene>
<evidence type="ECO:0000256" key="7">
    <source>
        <dbReference type="ARBA" id="ARBA00022962"/>
    </source>
</evidence>
<name>A0ABS5AL67_9PSEU</name>
<dbReference type="EC" id="6.3.5.4" evidence="3"/>
<dbReference type="InterPro" id="IPR006426">
    <property type="entry name" value="Asn_synth_AEB"/>
</dbReference>
<dbReference type="GO" id="GO:0004066">
    <property type="term" value="F:asparagine synthase (glutamine-hydrolyzing) activity"/>
    <property type="evidence" value="ECO:0007669"/>
    <property type="project" value="UniProtKB-EC"/>
</dbReference>
<dbReference type="Pfam" id="PF13537">
    <property type="entry name" value="GATase_7"/>
    <property type="match status" value="1"/>
</dbReference>
<dbReference type="RefSeq" id="WP_086787002.1">
    <property type="nucleotide sequence ID" value="NZ_JAGIOO010000001.1"/>
</dbReference>
<dbReference type="InterPro" id="IPR051786">
    <property type="entry name" value="ASN_synthetase/amidase"/>
</dbReference>
<evidence type="ECO:0000256" key="6">
    <source>
        <dbReference type="ARBA" id="ARBA00022888"/>
    </source>
</evidence>
<comment type="pathway">
    <text evidence="1">Amino-acid biosynthesis; L-asparagine biosynthesis; L-asparagine from L-aspartate (L-Gln route): step 1/1.</text>
</comment>
<keyword evidence="6" id="KW-0028">Amino-acid biosynthesis</keyword>
<keyword evidence="4" id="KW-0547">Nucleotide-binding</keyword>
<dbReference type="InterPro" id="IPR017932">
    <property type="entry name" value="GATase_2_dom"/>
</dbReference>
<evidence type="ECO:0000256" key="1">
    <source>
        <dbReference type="ARBA" id="ARBA00005187"/>
    </source>
</evidence>
<evidence type="ECO:0000313" key="10">
    <source>
        <dbReference type="EMBL" id="MBP2477002.1"/>
    </source>
</evidence>